<evidence type="ECO:0000313" key="4">
    <source>
        <dbReference type="Proteomes" id="UP000181917"/>
    </source>
</evidence>
<evidence type="ECO:0000313" key="3">
    <source>
        <dbReference type="EMBL" id="SDQ31627.1"/>
    </source>
</evidence>
<name>A0A1H0ZW07_9MICC</name>
<sequence length="262" mass="27656">MNQGNADSHRHAVRTLLAAAAVSLLSGCAASASIPTSSAATGFNTGEASENTSAPSPQPPGPPATLTAVTPAPDVTSIPAAPDLTAEEAEADRLAMEQFLANAWDTMDAKRLSDLAIGDCLYFDYDYQAKTTAIFTVDCTTPHEGEVMATYRHPDSEYPGQYNLGGSVGPVFGEVADAMREAGQWPTTTSKHLNPTEADWEAGERTSIDLLRHNASSGLLERGYLDTDHVTVTEVPDRGTASSDLANTLENRADPAESNVYP</sequence>
<dbReference type="AlphaFoldDB" id="A0A1H0ZW07"/>
<feature type="signal peptide" evidence="2">
    <location>
        <begin position="1"/>
        <end position="32"/>
    </location>
</feature>
<organism evidence="3 4">
    <name type="scientific">Crystallibacter crystallopoietes</name>
    <dbReference type="NCBI Taxonomy" id="37928"/>
    <lineage>
        <taxon>Bacteria</taxon>
        <taxon>Bacillati</taxon>
        <taxon>Actinomycetota</taxon>
        <taxon>Actinomycetes</taxon>
        <taxon>Micrococcales</taxon>
        <taxon>Micrococcaceae</taxon>
        <taxon>Crystallibacter</taxon>
    </lineage>
</organism>
<keyword evidence="2" id="KW-0732">Signal</keyword>
<reference evidence="3 4" key="1">
    <citation type="submission" date="2016-10" db="EMBL/GenBank/DDBJ databases">
        <authorList>
            <person name="de Groot N.N."/>
        </authorList>
    </citation>
    <scope>NUCLEOTIDE SEQUENCE [LARGE SCALE GENOMIC DNA]</scope>
    <source>
        <strain evidence="3 4">DSM 20117</strain>
    </source>
</reference>
<feature type="compositionally biased region" description="Polar residues" evidence="1">
    <location>
        <begin position="240"/>
        <end position="250"/>
    </location>
</feature>
<protein>
    <submittedName>
        <fullName evidence="3">Uncharacterized protein</fullName>
    </submittedName>
</protein>
<evidence type="ECO:0000256" key="1">
    <source>
        <dbReference type="SAM" id="MobiDB-lite"/>
    </source>
</evidence>
<keyword evidence="4" id="KW-1185">Reference proteome</keyword>
<feature type="region of interest" description="Disordered" evidence="1">
    <location>
        <begin position="41"/>
        <end position="65"/>
    </location>
</feature>
<dbReference type="Proteomes" id="UP000181917">
    <property type="component" value="Unassembled WGS sequence"/>
</dbReference>
<dbReference type="EMBL" id="FNKH01000002">
    <property type="protein sequence ID" value="SDQ31627.1"/>
    <property type="molecule type" value="Genomic_DNA"/>
</dbReference>
<evidence type="ECO:0000256" key="2">
    <source>
        <dbReference type="SAM" id="SignalP"/>
    </source>
</evidence>
<feature type="region of interest" description="Disordered" evidence="1">
    <location>
        <begin position="235"/>
        <end position="262"/>
    </location>
</feature>
<proteinExistence type="predicted"/>
<feature type="compositionally biased region" description="Polar residues" evidence="1">
    <location>
        <begin position="42"/>
        <end position="51"/>
    </location>
</feature>
<accession>A0A1H0ZW07</accession>
<feature type="chain" id="PRO_5038902526" evidence="2">
    <location>
        <begin position="33"/>
        <end position="262"/>
    </location>
</feature>
<gene>
    <name evidence="3" type="ORF">SAMN04489742_0599</name>
</gene>